<dbReference type="RefSeq" id="WP_068485158.1">
    <property type="nucleotide sequence ID" value="NZ_CP018760.1"/>
</dbReference>
<gene>
    <name evidence="2" type="ORF">A9200_18235</name>
</gene>
<feature type="chain" id="PRO_5008602344" description="Gliding motility-associated C-terminal domain-containing protein" evidence="1">
    <location>
        <begin position="21"/>
        <end position="387"/>
    </location>
</feature>
<dbReference type="EMBL" id="LZFP01000024">
    <property type="protein sequence ID" value="OBR38054.1"/>
    <property type="molecule type" value="Genomic_DNA"/>
</dbReference>
<keyword evidence="1" id="KW-0732">Signal</keyword>
<sequence length="387" mass="43404">MKNYSFLFFFTFVAFVSAQSALYNNGNLRIHESGAIGFHTNLINEAPLDNNLGLVGFYGSQPLAVSGTSVPQFYDLEIATDNNLELFLGIDNTNNTNFIVGNIYAPLTQSSVYYNFLSNAFYTGENDFSKIEGYAAITNQQNFGFPIGDSEFMRPLILNSESTNLFAKCAYFFENANNPISFNTTFDTTEKSIDVENISVKEFWKLEGNIASNVTLSWNQRSAMANVTEDASTIIPVGWNKNSQRWTSLANGAPVGTLNEGFVSTISFVPDDYEIITLGASKTPYEPLSKEVLILDNYIVSANDDGINDSFFIPELEEYTSHSVQIYDRYGLKVFEMENYTNQFTGFSNLNNIPLNQEDGLPAGVYFYIIYIPEEDLNFQGFLYLAR</sequence>
<evidence type="ECO:0000313" key="3">
    <source>
        <dbReference type="Proteomes" id="UP000092164"/>
    </source>
</evidence>
<dbReference type="OrthoDB" id="1489185at2"/>
<accession>A0A1B7Z5S8</accession>
<evidence type="ECO:0000313" key="2">
    <source>
        <dbReference type="EMBL" id="OBR38054.1"/>
    </source>
</evidence>
<dbReference type="STRING" id="1836467.BTR34_03805"/>
<protein>
    <recommendedName>
        <fullName evidence="4">Gliding motility-associated C-terminal domain-containing protein</fullName>
    </recommendedName>
</protein>
<dbReference type="Proteomes" id="UP000092164">
    <property type="component" value="Unassembled WGS sequence"/>
</dbReference>
<dbReference type="AlphaFoldDB" id="A0A1B7Z5S8"/>
<evidence type="ECO:0008006" key="4">
    <source>
        <dbReference type="Google" id="ProtNLM"/>
    </source>
</evidence>
<dbReference type="KEGG" id="mart:BTR34_03805"/>
<evidence type="ECO:0000256" key="1">
    <source>
        <dbReference type="SAM" id="SignalP"/>
    </source>
</evidence>
<feature type="signal peptide" evidence="1">
    <location>
        <begin position="1"/>
        <end position="20"/>
    </location>
</feature>
<dbReference type="Pfam" id="PF13585">
    <property type="entry name" value="CHU_C"/>
    <property type="match status" value="1"/>
</dbReference>
<organism evidence="2 3">
    <name type="scientific">Maribacter hydrothermalis</name>
    <dbReference type="NCBI Taxonomy" id="1836467"/>
    <lineage>
        <taxon>Bacteria</taxon>
        <taxon>Pseudomonadati</taxon>
        <taxon>Bacteroidota</taxon>
        <taxon>Flavobacteriia</taxon>
        <taxon>Flavobacteriales</taxon>
        <taxon>Flavobacteriaceae</taxon>
        <taxon>Maribacter</taxon>
    </lineage>
</organism>
<name>A0A1B7Z5S8_9FLAO</name>
<keyword evidence="3" id="KW-1185">Reference proteome</keyword>
<proteinExistence type="predicted"/>
<reference evidence="3" key="1">
    <citation type="submission" date="2016-06" db="EMBL/GenBank/DDBJ databases">
        <authorList>
            <person name="Zhan P."/>
        </authorList>
    </citation>
    <scope>NUCLEOTIDE SEQUENCE [LARGE SCALE GENOMIC DNA]</scope>
    <source>
        <strain evidence="3">T28</strain>
    </source>
</reference>
<comment type="caution">
    <text evidence="2">The sequence shown here is derived from an EMBL/GenBank/DDBJ whole genome shotgun (WGS) entry which is preliminary data.</text>
</comment>